<evidence type="ECO:0000256" key="2">
    <source>
        <dbReference type="ARBA" id="ARBA00022729"/>
    </source>
</evidence>
<evidence type="ECO:0000256" key="3">
    <source>
        <dbReference type="ARBA" id="ARBA00023136"/>
    </source>
</evidence>
<evidence type="ECO:0000313" key="10">
    <source>
        <dbReference type="EMBL" id="MDR7088700.1"/>
    </source>
</evidence>
<dbReference type="InterPro" id="IPR038591">
    <property type="entry name" value="NolW-like_sf"/>
</dbReference>
<dbReference type="Proteomes" id="UP001253595">
    <property type="component" value="Unassembled WGS sequence"/>
</dbReference>
<sequence length="725" mass="77355">MSHVRIRSFITLSLKCAASLSLVIALTGCSSFWHTPTTAERGKGVVKFEPLRTERDLQGTANTLPAQPSTPVTQFTQGPGVSITNNIADATSQELALNLTGEPISGNYHNIPLPAFINEVFGEQLGLSFTLDPQIEKQEDLVTLRLIEAVPPAELFRVAMRTLNTYGVAVSQQGGVLSFTIDKNITAGETPLLVSGRTLPEVPLSHRPIFMFVPLKVVTNSKVAGWVRDALKGKEIVISEDPMRNAVLLKGKPDLVNQALSIIQVLDQPIMRGKFSTSIEPAFVKVDALSKNLKEVLNAEGYDAQIKSQLGAIILIPLDGANQLVVFASSQQIIDHVREWVAVLDRRQQMSIDQGIFTYQVRNTEAAHIVDLLNSVETGGGNTGGRSSLDTSAANSGSAISDTTSGASTGGSKGSAARSVGGNFVVDTNRNTIIYKGSGQAWLDMLPVIQTLDKAAPSVLIEVLLAEVTLSDGERTGFEFVAAGSQKVGGQRYSSKISTLGGLGLGTSGLSATLDSAGDTRAILNMFYENKRAEIRSRPRLMVKSGQQATIDVGTEVPVVSANSQSTINGDSPILQNIQYRKTGVRLTVLPVVHASGHVDIEIEQELSEAQPNESSSIDSPSVFNRKIQTTVTLQDGGSILLGGLISSSKSLGDTGVPLLGKMPIIGRLFRADSDTSARTELMVMIIPYVINNPEDGQIITKSIQDAFQQTDNADPNSSGTVQLD</sequence>
<feature type="compositionally biased region" description="Low complexity" evidence="6">
    <location>
        <begin position="396"/>
        <end position="407"/>
    </location>
</feature>
<feature type="domain" description="NolW-like" evidence="9">
    <location>
        <begin position="213"/>
        <end position="271"/>
    </location>
</feature>
<dbReference type="InterPro" id="IPR050810">
    <property type="entry name" value="Bact_Secretion_Sys_Channel"/>
</dbReference>
<feature type="chain" id="PRO_5047022086" evidence="7">
    <location>
        <begin position="36"/>
        <end position="725"/>
    </location>
</feature>
<dbReference type="Pfam" id="PF03958">
    <property type="entry name" value="Secretin_N"/>
    <property type="match status" value="1"/>
</dbReference>
<dbReference type="InterPro" id="IPR001775">
    <property type="entry name" value="GspD/PilQ"/>
</dbReference>
<keyword evidence="5" id="KW-0813">Transport</keyword>
<evidence type="ECO:0000256" key="4">
    <source>
        <dbReference type="RuleBase" id="RU004003"/>
    </source>
</evidence>
<evidence type="ECO:0000256" key="5">
    <source>
        <dbReference type="RuleBase" id="RU004004"/>
    </source>
</evidence>
<evidence type="ECO:0000256" key="7">
    <source>
        <dbReference type="SAM" id="SignalP"/>
    </source>
</evidence>
<dbReference type="PANTHER" id="PTHR30332:SF25">
    <property type="entry name" value="SECRETIN XPSD"/>
    <property type="match status" value="1"/>
</dbReference>
<comment type="similarity">
    <text evidence="4">Belongs to the bacterial secretin family.</text>
</comment>
<feature type="compositionally biased region" description="Polar residues" evidence="6">
    <location>
        <begin position="385"/>
        <end position="395"/>
    </location>
</feature>
<dbReference type="Pfam" id="PF00263">
    <property type="entry name" value="Secretin"/>
    <property type="match status" value="1"/>
</dbReference>
<comment type="caution">
    <text evidence="10">The sequence shown here is derived from an EMBL/GenBank/DDBJ whole genome shotgun (WGS) entry which is preliminary data.</text>
</comment>
<keyword evidence="2 7" id="KW-0732">Signal</keyword>
<keyword evidence="11" id="KW-1185">Reference proteome</keyword>
<dbReference type="PANTHER" id="PTHR30332">
    <property type="entry name" value="PROBABLE GENERAL SECRETION PATHWAY PROTEIN D"/>
    <property type="match status" value="1"/>
</dbReference>
<name>A0ABU1UU63_9GAMM</name>
<evidence type="ECO:0000259" key="9">
    <source>
        <dbReference type="Pfam" id="PF03958"/>
    </source>
</evidence>
<feature type="signal peptide" evidence="7">
    <location>
        <begin position="1"/>
        <end position="35"/>
    </location>
</feature>
<reference evidence="10 11" key="1">
    <citation type="submission" date="2023-07" db="EMBL/GenBank/DDBJ databases">
        <title>Sorghum-associated microbial communities from plants grown in Nebraska, USA.</title>
        <authorList>
            <person name="Schachtman D."/>
        </authorList>
    </citation>
    <scope>NUCLEOTIDE SEQUENCE [LARGE SCALE GENOMIC DNA]</scope>
    <source>
        <strain evidence="10 11">BE190</strain>
    </source>
</reference>
<dbReference type="InterPro" id="IPR004845">
    <property type="entry name" value="T2SS_GspD_CS"/>
</dbReference>
<dbReference type="EMBL" id="JAVDVX010000001">
    <property type="protein sequence ID" value="MDR7088700.1"/>
    <property type="molecule type" value="Genomic_DNA"/>
</dbReference>
<comment type="subcellular location">
    <subcellularLocation>
        <location evidence="5">Cell outer membrane</location>
    </subcellularLocation>
    <subcellularLocation>
        <location evidence="1">Membrane</location>
    </subcellularLocation>
</comment>
<dbReference type="RefSeq" id="WP_310068661.1">
    <property type="nucleotide sequence ID" value="NZ_JAVDVX010000001.1"/>
</dbReference>
<dbReference type="Gene3D" id="3.30.1370.120">
    <property type="match status" value="2"/>
</dbReference>
<evidence type="ECO:0000256" key="6">
    <source>
        <dbReference type="SAM" id="MobiDB-lite"/>
    </source>
</evidence>
<organism evidence="10 11">
    <name type="scientific">Cellvibrio fibrivorans</name>
    <dbReference type="NCBI Taxonomy" id="126350"/>
    <lineage>
        <taxon>Bacteria</taxon>
        <taxon>Pseudomonadati</taxon>
        <taxon>Pseudomonadota</taxon>
        <taxon>Gammaproteobacteria</taxon>
        <taxon>Cellvibrionales</taxon>
        <taxon>Cellvibrionaceae</taxon>
        <taxon>Cellvibrio</taxon>
    </lineage>
</organism>
<accession>A0ABU1UU63</accession>
<protein>
    <submittedName>
        <fullName evidence="10">General secretion pathway protein D</fullName>
    </submittedName>
</protein>
<dbReference type="PRINTS" id="PR01032">
    <property type="entry name" value="PHAGEIV"/>
</dbReference>
<feature type="domain" description="Type II/III secretion system secretin-like" evidence="8">
    <location>
        <begin position="529"/>
        <end position="691"/>
    </location>
</feature>
<dbReference type="InterPro" id="IPR005644">
    <property type="entry name" value="NolW-like"/>
</dbReference>
<gene>
    <name evidence="10" type="ORF">J2X05_000703</name>
</gene>
<dbReference type="PROSITE" id="PS00875">
    <property type="entry name" value="T2SP_D"/>
    <property type="match status" value="1"/>
</dbReference>
<evidence type="ECO:0000256" key="1">
    <source>
        <dbReference type="ARBA" id="ARBA00004370"/>
    </source>
</evidence>
<dbReference type="InterPro" id="IPR004846">
    <property type="entry name" value="T2SS/T3SS_dom"/>
</dbReference>
<dbReference type="PROSITE" id="PS51257">
    <property type="entry name" value="PROKAR_LIPOPROTEIN"/>
    <property type="match status" value="1"/>
</dbReference>
<feature type="region of interest" description="Disordered" evidence="6">
    <location>
        <begin position="381"/>
        <end position="418"/>
    </location>
</feature>
<evidence type="ECO:0000313" key="11">
    <source>
        <dbReference type="Proteomes" id="UP001253595"/>
    </source>
</evidence>
<proteinExistence type="inferred from homology"/>
<evidence type="ECO:0000259" key="8">
    <source>
        <dbReference type="Pfam" id="PF00263"/>
    </source>
</evidence>
<dbReference type="PRINTS" id="PR00811">
    <property type="entry name" value="BCTERIALGSPD"/>
</dbReference>
<keyword evidence="3" id="KW-0472">Membrane</keyword>